<sequence length="562" mass="60861">MKSNTYLNSCVEQAAKSPLHYRHGAIVVRGGKIIGQGYNCYRPGFDGGSLKSGRIANKHLDGDAIAALKTKLKKKEKDHPQSQQDAGGNFIPFEGMSRGGGPNVNTPLSMHSEMMAIHSALAASSTLSSTAFSREKPCFKLPREDKRKSRLRRDASGRFKSAVLKLAHINQVKLETRNYNNGKEEEDEDVAEQEETDRAFQAGKSGAKHHWKKDWKGKHGKKKYQYEGQYGQYGATGQHHHELASPSASKPSMSGNASRGNDAMIIDDDDDDNDGTKEMTTKSRKTAPKTPRVASKHGNYYNQPGMRSNTSSEPPAPQQHFLMPVGRAAEQRHSVAQRKKNPRLQGADLYVTRLGWAGKPQCQPRRSTGKAAARREKYRSTALESNSSTPEDDSASVASEDTTLADSISTLSISSASTTSTSQTASLHDELLYPNPTPKSALPTPPNSSCGHASTFDPSQIHASRPCYRCISFMHAVGIRRVFWTNDAGEWEGGKVAELVEAMDGGFEDGGEGGGGGGLMGNGVFVTKHEVLMLRRMMGAEGGGAVGEPTKKKGKGGGRWGK</sequence>
<feature type="compositionally biased region" description="Acidic residues" evidence="1">
    <location>
        <begin position="184"/>
        <end position="195"/>
    </location>
</feature>
<accession>A0A1X7RKI4</accession>
<feature type="compositionally biased region" description="Low complexity" evidence="1">
    <location>
        <begin position="414"/>
        <end position="426"/>
    </location>
</feature>
<feature type="compositionally biased region" description="Polar residues" evidence="1">
    <location>
        <begin position="300"/>
        <end position="313"/>
    </location>
</feature>
<dbReference type="EMBL" id="LT853693">
    <property type="protein sequence ID" value="SMQ47721.1"/>
    <property type="molecule type" value="Genomic_DNA"/>
</dbReference>
<protein>
    <submittedName>
        <fullName evidence="2">Uncharacterized protein</fullName>
    </submittedName>
</protein>
<evidence type="ECO:0000313" key="3">
    <source>
        <dbReference type="Proteomes" id="UP000215127"/>
    </source>
</evidence>
<dbReference type="AlphaFoldDB" id="A0A1X7RKI4"/>
<gene>
    <name evidence="2" type="ORF">ZT3D7_G2869</name>
</gene>
<feature type="region of interest" description="Disordered" evidence="1">
    <location>
        <begin position="177"/>
        <end position="220"/>
    </location>
</feature>
<keyword evidence="3" id="KW-1185">Reference proteome</keyword>
<feature type="compositionally biased region" description="Basic residues" evidence="1">
    <location>
        <begin position="552"/>
        <end position="562"/>
    </location>
</feature>
<evidence type="ECO:0000256" key="1">
    <source>
        <dbReference type="SAM" id="MobiDB-lite"/>
    </source>
</evidence>
<dbReference type="SUPFAM" id="SSF53927">
    <property type="entry name" value="Cytidine deaminase-like"/>
    <property type="match status" value="1"/>
</dbReference>
<evidence type="ECO:0000313" key="2">
    <source>
        <dbReference type="EMBL" id="SMQ47721.1"/>
    </source>
</evidence>
<feature type="compositionally biased region" description="Basic residues" evidence="1">
    <location>
        <begin position="206"/>
        <end position="220"/>
    </location>
</feature>
<dbReference type="Proteomes" id="UP000215127">
    <property type="component" value="Chromosome 2"/>
</dbReference>
<feature type="region of interest" description="Disordered" evidence="1">
    <location>
        <begin position="359"/>
        <end position="401"/>
    </location>
</feature>
<feature type="compositionally biased region" description="Polar residues" evidence="1">
    <location>
        <begin position="246"/>
        <end position="259"/>
    </location>
</feature>
<dbReference type="Gene3D" id="3.40.140.10">
    <property type="entry name" value="Cytidine Deaminase, domain 2"/>
    <property type="match status" value="1"/>
</dbReference>
<proteinExistence type="predicted"/>
<feature type="region of interest" description="Disordered" evidence="1">
    <location>
        <begin position="414"/>
        <end position="454"/>
    </location>
</feature>
<dbReference type="GO" id="GO:0003824">
    <property type="term" value="F:catalytic activity"/>
    <property type="evidence" value="ECO:0007669"/>
    <property type="project" value="InterPro"/>
</dbReference>
<dbReference type="STRING" id="1276538.A0A1X7RKI4"/>
<dbReference type="GO" id="GO:0006139">
    <property type="term" value="P:nucleobase-containing compound metabolic process"/>
    <property type="evidence" value="ECO:0007669"/>
    <property type="project" value="UniProtKB-ARBA"/>
</dbReference>
<name>A0A1X7RKI4_ZYMT9</name>
<feature type="region of interest" description="Disordered" evidence="1">
    <location>
        <begin position="541"/>
        <end position="562"/>
    </location>
</feature>
<organism evidence="2 3">
    <name type="scientific">Zymoseptoria tritici (strain ST99CH_3D7)</name>
    <dbReference type="NCBI Taxonomy" id="1276538"/>
    <lineage>
        <taxon>Eukaryota</taxon>
        <taxon>Fungi</taxon>
        <taxon>Dikarya</taxon>
        <taxon>Ascomycota</taxon>
        <taxon>Pezizomycotina</taxon>
        <taxon>Dothideomycetes</taxon>
        <taxon>Dothideomycetidae</taxon>
        <taxon>Mycosphaerellales</taxon>
        <taxon>Mycosphaerellaceae</taxon>
        <taxon>Zymoseptoria</taxon>
    </lineage>
</organism>
<reference evidence="2 3" key="1">
    <citation type="submission" date="2016-06" db="EMBL/GenBank/DDBJ databases">
        <authorList>
            <person name="Kjaerup R.B."/>
            <person name="Dalgaard T.S."/>
            <person name="Juul-Madsen H.R."/>
        </authorList>
    </citation>
    <scope>NUCLEOTIDE SEQUENCE [LARGE SCALE GENOMIC DNA]</scope>
</reference>
<dbReference type="InterPro" id="IPR016193">
    <property type="entry name" value="Cytidine_deaminase-like"/>
</dbReference>
<feature type="region of interest" description="Disordered" evidence="1">
    <location>
        <begin position="237"/>
        <end position="319"/>
    </location>
</feature>